<comment type="caution">
    <text evidence="2">The sequence shown here is derived from an EMBL/GenBank/DDBJ whole genome shotgun (WGS) entry which is preliminary data.</text>
</comment>
<feature type="transmembrane region" description="Helical" evidence="1">
    <location>
        <begin position="55"/>
        <end position="75"/>
    </location>
</feature>
<name>A0ABS5UBT3_9BACT</name>
<organism evidence="2 3">
    <name type="scientific">Pelotalea chapellei</name>
    <dbReference type="NCBI Taxonomy" id="44671"/>
    <lineage>
        <taxon>Bacteria</taxon>
        <taxon>Pseudomonadati</taxon>
        <taxon>Thermodesulfobacteriota</taxon>
        <taxon>Desulfuromonadia</taxon>
        <taxon>Geobacterales</taxon>
        <taxon>Geobacteraceae</taxon>
        <taxon>Pelotalea</taxon>
    </lineage>
</organism>
<protein>
    <submittedName>
        <fullName evidence="2">Cobalt transporter</fullName>
    </submittedName>
</protein>
<keyword evidence="1" id="KW-0472">Membrane</keyword>
<keyword evidence="1" id="KW-0812">Transmembrane</keyword>
<proteinExistence type="predicted"/>
<accession>A0ABS5UBT3</accession>
<evidence type="ECO:0000256" key="1">
    <source>
        <dbReference type="SAM" id="Phobius"/>
    </source>
</evidence>
<dbReference type="EMBL" id="JAHDYS010000017">
    <property type="protein sequence ID" value="MBT1073155.1"/>
    <property type="molecule type" value="Genomic_DNA"/>
</dbReference>
<keyword evidence="3" id="KW-1185">Reference proteome</keyword>
<keyword evidence="1" id="KW-1133">Transmembrane helix</keyword>
<evidence type="ECO:0000313" key="3">
    <source>
        <dbReference type="Proteomes" id="UP000784128"/>
    </source>
</evidence>
<gene>
    <name evidence="2" type="ORF">KJB30_15280</name>
</gene>
<reference evidence="2 3" key="1">
    <citation type="submission" date="2021-05" db="EMBL/GenBank/DDBJ databases">
        <title>The draft genome of Geobacter chapellei DSM 13688.</title>
        <authorList>
            <person name="Xu Z."/>
            <person name="Masuda Y."/>
            <person name="Itoh H."/>
            <person name="Senoo K."/>
        </authorList>
    </citation>
    <scope>NUCLEOTIDE SEQUENCE [LARGE SCALE GENOMIC DNA]</scope>
    <source>
        <strain evidence="2 3">DSM 13688</strain>
    </source>
</reference>
<dbReference type="Proteomes" id="UP000784128">
    <property type="component" value="Unassembled WGS sequence"/>
</dbReference>
<dbReference type="RefSeq" id="WP_214300903.1">
    <property type="nucleotide sequence ID" value="NZ_JAHDYS010000017.1"/>
</dbReference>
<sequence>MRHLLCGIVLSVALLTGRSDAVEKWQGLDEAVVQKIAAEQGRNAREPLVSLEGDLQLFAFLLAGAVGGFMAGYYWRVLLEGKKQSSK</sequence>
<evidence type="ECO:0000313" key="2">
    <source>
        <dbReference type="EMBL" id="MBT1073155.1"/>
    </source>
</evidence>